<dbReference type="NCBIfam" id="TIGR02532">
    <property type="entry name" value="IV_pilin_GFxxxE"/>
    <property type="match status" value="1"/>
</dbReference>
<gene>
    <name evidence="3" type="ORF">SDC9_163961</name>
</gene>
<feature type="transmembrane region" description="Helical" evidence="1">
    <location>
        <begin position="12"/>
        <end position="30"/>
    </location>
</feature>
<evidence type="ECO:0000259" key="2">
    <source>
        <dbReference type="Pfam" id="PF07596"/>
    </source>
</evidence>
<dbReference type="SUPFAM" id="SSF54523">
    <property type="entry name" value="Pili subunits"/>
    <property type="match status" value="1"/>
</dbReference>
<comment type="caution">
    <text evidence="3">The sequence shown here is derived from an EMBL/GenBank/DDBJ whole genome shotgun (WGS) entry which is preliminary data.</text>
</comment>
<protein>
    <recommendedName>
        <fullName evidence="2">DUF1559 domain-containing protein</fullName>
    </recommendedName>
</protein>
<proteinExistence type="predicted"/>
<dbReference type="Pfam" id="PF07596">
    <property type="entry name" value="SBP_bac_10"/>
    <property type="match status" value="1"/>
</dbReference>
<dbReference type="InterPro" id="IPR045584">
    <property type="entry name" value="Pilin-like"/>
</dbReference>
<keyword evidence="1" id="KW-0812">Transmembrane</keyword>
<organism evidence="3">
    <name type="scientific">bioreactor metagenome</name>
    <dbReference type="NCBI Taxonomy" id="1076179"/>
    <lineage>
        <taxon>unclassified sequences</taxon>
        <taxon>metagenomes</taxon>
        <taxon>ecological metagenomes</taxon>
    </lineage>
</organism>
<evidence type="ECO:0000256" key="1">
    <source>
        <dbReference type="SAM" id="Phobius"/>
    </source>
</evidence>
<dbReference type="EMBL" id="VSSQ01063603">
    <property type="protein sequence ID" value="MPN16616.1"/>
    <property type="molecule type" value="Genomic_DNA"/>
</dbReference>
<dbReference type="InterPro" id="IPR012902">
    <property type="entry name" value="N_methyl_site"/>
</dbReference>
<keyword evidence="1" id="KW-1133">Transmembrane helix</keyword>
<keyword evidence="1" id="KW-0472">Membrane</keyword>
<feature type="domain" description="DUF1559" evidence="2">
    <location>
        <begin position="32"/>
        <end position="75"/>
    </location>
</feature>
<dbReference type="InterPro" id="IPR011453">
    <property type="entry name" value="DUF1559"/>
</dbReference>
<dbReference type="AlphaFoldDB" id="A0A645FSB0"/>
<sequence>MKPRFNFTLIELLIVVAIIAILAGMLLPALNSAREQAKSIRCISQEKQIGLAFNMYVSDYKGYFPSWRTYAAGSDCPVYIEGGYWHVGLAKLGYAKNNIFVCHLRGKEKYSQQNADGTPSAFNGYGYNYGGIGGAALVNGGYASYSRPAHINELKKISKVYLVMDTIRSVSGEDCGSLMVYWGNDKSVGIPDAVRHSGKVNILYGDGRASSMKITNPTNPYLNIKGWGPESAKHFDCWTGGRLADDHD</sequence>
<evidence type="ECO:0000313" key="3">
    <source>
        <dbReference type="EMBL" id="MPN16616.1"/>
    </source>
</evidence>
<dbReference type="PANTHER" id="PTHR30093:SF2">
    <property type="entry name" value="TYPE II SECRETION SYSTEM PROTEIN H"/>
    <property type="match status" value="1"/>
</dbReference>
<reference evidence="3" key="1">
    <citation type="submission" date="2019-08" db="EMBL/GenBank/DDBJ databases">
        <authorList>
            <person name="Kucharzyk K."/>
            <person name="Murdoch R.W."/>
            <person name="Higgins S."/>
            <person name="Loffler F."/>
        </authorList>
    </citation>
    <scope>NUCLEOTIDE SEQUENCE</scope>
</reference>
<dbReference type="Gene3D" id="3.30.700.10">
    <property type="entry name" value="Glycoprotein, Type 4 Pilin"/>
    <property type="match status" value="1"/>
</dbReference>
<dbReference type="PANTHER" id="PTHR30093">
    <property type="entry name" value="GENERAL SECRETION PATHWAY PROTEIN G"/>
    <property type="match status" value="1"/>
</dbReference>
<accession>A0A645FSB0</accession>
<name>A0A645FSB0_9ZZZZ</name>